<evidence type="ECO:0000313" key="2">
    <source>
        <dbReference type="EMBL" id="KAL0633193.1"/>
    </source>
</evidence>
<organism evidence="2 3">
    <name type="scientific">Discina gigas</name>
    <dbReference type="NCBI Taxonomy" id="1032678"/>
    <lineage>
        <taxon>Eukaryota</taxon>
        <taxon>Fungi</taxon>
        <taxon>Dikarya</taxon>
        <taxon>Ascomycota</taxon>
        <taxon>Pezizomycotina</taxon>
        <taxon>Pezizomycetes</taxon>
        <taxon>Pezizales</taxon>
        <taxon>Discinaceae</taxon>
        <taxon>Discina</taxon>
    </lineage>
</organism>
<gene>
    <name evidence="2" type="ORF">Q9L58_007935</name>
</gene>
<feature type="chain" id="PRO_5046853726" evidence="1">
    <location>
        <begin position="22"/>
        <end position="183"/>
    </location>
</feature>
<evidence type="ECO:0000313" key="3">
    <source>
        <dbReference type="Proteomes" id="UP001447188"/>
    </source>
</evidence>
<evidence type="ECO:0000256" key="1">
    <source>
        <dbReference type="SAM" id="SignalP"/>
    </source>
</evidence>
<accession>A0ABR3GB53</accession>
<keyword evidence="3" id="KW-1185">Reference proteome</keyword>
<reference evidence="2 3" key="1">
    <citation type="submission" date="2024-02" db="EMBL/GenBank/DDBJ databases">
        <title>Discinaceae phylogenomics.</title>
        <authorList>
            <person name="Dirks A.C."/>
            <person name="James T.Y."/>
        </authorList>
    </citation>
    <scope>NUCLEOTIDE SEQUENCE [LARGE SCALE GENOMIC DNA]</scope>
    <source>
        <strain evidence="2 3">ACD0624</strain>
    </source>
</reference>
<proteinExistence type="predicted"/>
<dbReference type="EMBL" id="JBBBZM010000134">
    <property type="protein sequence ID" value="KAL0633193.1"/>
    <property type="molecule type" value="Genomic_DNA"/>
</dbReference>
<name>A0ABR3GB53_9PEZI</name>
<keyword evidence="1" id="KW-0732">Signal</keyword>
<dbReference type="Proteomes" id="UP001447188">
    <property type="component" value="Unassembled WGS sequence"/>
</dbReference>
<comment type="caution">
    <text evidence="2">The sequence shown here is derived from an EMBL/GenBank/DDBJ whole genome shotgun (WGS) entry which is preliminary data.</text>
</comment>
<feature type="signal peptide" evidence="1">
    <location>
        <begin position="1"/>
        <end position="21"/>
    </location>
</feature>
<sequence>MQFFKSLTVGILALCAHLTVAAPAADTTALQARDNTLEARNLEYVSCYGFGAGMDRSILISAIDTFCAAVKGQFFGPGHVEHREYIWSSYYIIIEAKAEGSCSFTVNDHCNRLLRMPVDLCNTNGENGKQGGYVYEVPTCGWWRVDPQQGNTRIAGQVEGSGYSGLVEPVTLTAKLPEPTAVA</sequence>
<protein>
    <submittedName>
        <fullName evidence="2">Uncharacterized protein</fullName>
    </submittedName>
</protein>